<accession>C6XQN3</accession>
<dbReference type="STRING" id="582402.Hbal_0945"/>
<dbReference type="HOGENOM" id="CLU_868277_0_0_5"/>
<proteinExistence type="predicted"/>
<dbReference type="SUPFAM" id="SSF54637">
    <property type="entry name" value="Thioesterase/thiol ester dehydrase-isomerase"/>
    <property type="match status" value="2"/>
</dbReference>
<evidence type="ECO:0000313" key="2">
    <source>
        <dbReference type="Proteomes" id="UP000002745"/>
    </source>
</evidence>
<protein>
    <recommendedName>
        <fullName evidence="3">Acyl-ACP thioesterase</fullName>
    </recommendedName>
</protein>
<sequence length="310" mass="34625">MIEVYRGSPNAWETDEMGHMNVRFYLAKLMEGIGVFCSKTGMPNAFKSNAPSTVKLKELHVRFVKEAHAGVPIFMQAGVIETHVSSAKIYMQLNHLDGSPCAVFRFELEHVDIHTGQAFLWSPKTAEIFKSIPAVMPEILAPRSIPMDVPPKAPPTMDDVTRIGSIQIGTGMIMPDQCDVFGNMRTEYFIGKVSDSAPHLADALEVDMTRSPRIGEADGKRIGTAALEYRFAFQNLPRSGDCYNIYAGLAHVTGKTWGTFYWFMDPVTHMAYATLQATLIRFDLDTRKSIMPPPDAFEIMQRAIPQGMWL</sequence>
<dbReference type="InterPro" id="IPR029069">
    <property type="entry name" value="HotDog_dom_sf"/>
</dbReference>
<organism evidence="1 2">
    <name type="scientific">Hirschia baltica (strain ATCC 49814 / DSM 5838 / IFAM 1418)</name>
    <dbReference type="NCBI Taxonomy" id="582402"/>
    <lineage>
        <taxon>Bacteria</taxon>
        <taxon>Pseudomonadati</taxon>
        <taxon>Pseudomonadota</taxon>
        <taxon>Alphaproteobacteria</taxon>
        <taxon>Hyphomonadales</taxon>
        <taxon>Hyphomonadaceae</taxon>
        <taxon>Hirschia</taxon>
    </lineage>
</organism>
<dbReference type="Pfam" id="PF13279">
    <property type="entry name" value="4HBT_2"/>
    <property type="match status" value="2"/>
</dbReference>
<dbReference type="Gene3D" id="3.10.129.10">
    <property type="entry name" value="Hotdog Thioesterase"/>
    <property type="match status" value="2"/>
</dbReference>
<evidence type="ECO:0008006" key="3">
    <source>
        <dbReference type="Google" id="ProtNLM"/>
    </source>
</evidence>
<name>C6XQN3_HIRBI</name>
<dbReference type="eggNOG" id="COG0824">
    <property type="taxonomic scope" value="Bacteria"/>
</dbReference>
<dbReference type="Proteomes" id="UP000002745">
    <property type="component" value="Chromosome"/>
</dbReference>
<dbReference type="OrthoDB" id="7597365at2"/>
<gene>
    <name evidence="1" type="ordered locus">Hbal_0945</name>
</gene>
<evidence type="ECO:0000313" key="1">
    <source>
        <dbReference type="EMBL" id="ACT58639.1"/>
    </source>
</evidence>
<dbReference type="KEGG" id="hba:Hbal_0945"/>
<dbReference type="EMBL" id="CP001678">
    <property type="protein sequence ID" value="ACT58639.1"/>
    <property type="molecule type" value="Genomic_DNA"/>
</dbReference>
<keyword evidence="2" id="KW-1185">Reference proteome</keyword>
<dbReference type="AlphaFoldDB" id="C6XQN3"/>
<reference evidence="2" key="1">
    <citation type="journal article" date="2011" name="J. Bacteriol.">
        <title>Genome sequences of eight morphologically diverse alphaproteobacteria.</title>
        <authorList>
            <consortium name="US DOE Joint Genome Institute"/>
            <person name="Brown P.J."/>
            <person name="Kysela D.T."/>
            <person name="Buechlein A."/>
            <person name="Hemmerich C."/>
            <person name="Brun Y.V."/>
        </authorList>
    </citation>
    <scope>NUCLEOTIDE SEQUENCE [LARGE SCALE GENOMIC DNA]</scope>
    <source>
        <strain evidence="2">ATCC 49814 / DSM 5838 / IFAM 1418</strain>
    </source>
</reference>
<dbReference type="RefSeq" id="WP_015826789.1">
    <property type="nucleotide sequence ID" value="NC_012982.1"/>
</dbReference>